<dbReference type="AlphaFoldDB" id="G3NUT9"/>
<dbReference type="Bgee" id="ENSGACG00000006875">
    <property type="expression patterns" value="Expressed in testis and 13 other cell types or tissues"/>
</dbReference>
<organism evidence="1">
    <name type="scientific">Gasterosteus aculeatus</name>
    <name type="common">Three-spined stickleback</name>
    <dbReference type="NCBI Taxonomy" id="69293"/>
    <lineage>
        <taxon>Eukaryota</taxon>
        <taxon>Metazoa</taxon>
        <taxon>Chordata</taxon>
        <taxon>Craniata</taxon>
        <taxon>Vertebrata</taxon>
        <taxon>Euteleostomi</taxon>
        <taxon>Actinopterygii</taxon>
        <taxon>Neopterygii</taxon>
        <taxon>Teleostei</taxon>
        <taxon>Neoteleostei</taxon>
        <taxon>Acanthomorphata</taxon>
        <taxon>Eupercaria</taxon>
        <taxon>Perciformes</taxon>
        <taxon>Cottioidei</taxon>
        <taxon>Gasterosteales</taxon>
        <taxon>Gasterosteidae</taxon>
        <taxon>Gasterosteus</taxon>
    </lineage>
</organism>
<evidence type="ECO:0000313" key="1">
    <source>
        <dbReference type="Ensembl" id="ENSGACP00000009108.1"/>
    </source>
</evidence>
<sequence length="110" mass="11996">DLVFFDGASEEPEGTVREGNTVKREIKLPPLTRCPAANVSRQIFPPCASIDGSESLPQASFGVSRSRRRRQQLELAGSRQITDSFARATRRVYTNGTGHVMKSVAQSASC</sequence>
<dbReference type="InParanoid" id="G3NUT9"/>
<reference evidence="1" key="2">
    <citation type="submission" date="2024-04" db="UniProtKB">
        <authorList>
            <consortium name="Ensembl"/>
        </authorList>
    </citation>
    <scope>IDENTIFICATION</scope>
</reference>
<protein>
    <submittedName>
        <fullName evidence="1">Uncharacterized protein</fullName>
    </submittedName>
</protein>
<name>G3NUT9_GASAC</name>
<dbReference type="Ensembl" id="ENSGACT00000009128.1">
    <property type="protein sequence ID" value="ENSGACP00000009108.1"/>
    <property type="gene ID" value="ENSGACG00000006875.1"/>
</dbReference>
<reference evidence="1" key="1">
    <citation type="submission" date="2006-01" db="EMBL/GenBank/DDBJ databases">
        <authorList>
            <person name="Lindblad-Toh K."/>
            <person name="Mauceli E."/>
            <person name="Grabherr M."/>
            <person name="Chang J.L."/>
            <person name="Lander E.S."/>
        </authorList>
    </citation>
    <scope>NUCLEOTIDE SEQUENCE [LARGE SCALE GENOMIC DNA]</scope>
</reference>
<proteinExistence type="predicted"/>
<accession>G3NUT9</accession>